<name>A0ABT6KLP1_9MICO</name>
<feature type="transmembrane region" description="Helical" evidence="1">
    <location>
        <begin position="12"/>
        <end position="33"/>
    </location>
</feature>
<feature type="transmembrane region" description="Helical" evidence="1">
    <location>
        <begin position="39"/>
        <end position="60"/>
    </location>
</feature>
<dbReference type="EMBL" id="JARXVQ010000001">
    <property type="protein sequence ID" value="MDH6180027.1"/>
    <property type="molecule type" value="Genomic_DNA"/>
</dbReference>
<sequence length="96" mass="10772">MSAPKRPPFNPLPMLAVGTGALVAALIMLPSLFTTDEQIPIPVILFAMAGFGLITGFIELPKWLPYRKRTTPEQRKKEKEEYLFLKSQAENSNLIK</sequence>
<dbReference type="Proteomes" id="UP001160142">
    <property type="component" value="Unassembled WGS sequence"/>
</dbReference>
<keyword evidence="3" id="KW-1185">Reference proteome</keyword>
<evidence type="ECO:0000313" key="3">
    <source>
        <dbReference type="Proteomes" id="UP001160142"/>
    </source>
</evidence>
<accession>A0ABT6KLP1</accession>
<dbReference type="RefSeq" id="WP_322132395.1">
    <property type="nucleotide sequence ID" value="NZ_CP085036.1"/>
</dbReference>
<keyword evidence="1" id="KW-0812">Transmembrane</keyword>
<keyword evidence="1" id="KW-0472">Membrane</keyword>
<gene>
    <name evidence="2" type="ORF">M2152_000209</name>
</gene>
<keyword evidence="1" id="KW-1133">Transmembrane helix</keyword>
<protein>
    <submittedName>
        <fullName evidence="2">Uncharacterized protein</fullName>
    </submittedName>
</protein>
<proteinExistence type="predicted"/>
<reference evidence="2 3" key="1">
    <citation type="submission" date="2023-04" db="EMBL/GenBank/DDBJ databases">
        <title>Genome Encyclopedia of Bacteria and Archaea VI: Functional Genomics of Type Strains.</title>
        <authorList>
            <person name="Whitman W."/>
        </authorList>
    </citation>
    <scope>NUCLEOTIDE SEQUENCE [LARGE SCALE GENOMIC DNA]</scope>
    <source>
        <strain evidence="2 3">SG_E_30_P1</strain>
    </source>
</reference>
<comment type="caution">
    <text evidence="2">The sequence shown here is derived from an EMBL/GenBank/DDBJ whole genome shotgun (WGS) entry which is preliminary data.</text>
</comment>
<organism evidence="2 3">
    <name type="scientific">Antiquaquibacter oligotrophicus</name>
    <dbReference type="NCBI Taxonomy" id="2880260"/>
    <lineage>
        <taxon>Bacteria</taxon>
        <taxon>Bacillati</taxon>
        <taxon>Actinomycetota</taxon>
        <taxon>Actinomycetes</taxon>
        <taxon>Micrococcales</taxon>
        <taxon>Microbacteriaceae</taxon>
        <taxon>Antiquaquibacter</taxon>
    </lineage>
</organism>
<evidence type="ECO:0000256" key="1">
    <source>
        <dbReference type="SAM" id="Phobius"/>
    </source>
</evidence>
<evidence type="ECO:0000313" key="2">
    <source>
        <dbReference type="EMBL" id="MDH6180027.1"/>
    </source>
</evidence>